<dbReference type="KEGG" id="fbm:MQE35_03550"/>
<sequence length="155" mass="17607">MRESFRVPISLLGGHSHGGNVARIASKKVLSYLVDGFRKEEITEMPKIHLLMLNTPTMSENNPISGDTPYKFNMFQNAMIETFQVDSNFDLVAGFGQFITEAGSLNAFYSKTKHIIEYTDQLKSWSATDIGNHLGNENENVKVWYPIFKEIIKEK</sequence>
<evidence type="ECO:0000313" key="2">
    <source>
        <dbReference type="Proteomes" id="UP000831290"/>
    </source>
</evidence>
<proteinExistence type="predicted"/>
<keyword evidence="2" id="KW-1185">Reference proteome</keyword>
<dbReference type="AlphaFoldDB" id="A0A9E7D0F2"/>
<gene>
    <name evidence="1" type="ORF">MQE35_03550</name>
</gene>
<dbReference type="RefSeq" id="WP_255844541.1">
    <property type="nucleotide sequence ID" value="NZ_CP094358.1"/>
</dbReference>
<reference evidence="1" key="1">
    <citation type="submission" date="2022-03" db="EMBL/GenBank/DDBJ databases">
        <title>Description of Abyssus ytuae gen. nov., sp. nov., a novel member of the family Flavobacteriaceae isolated from the sediment of Mariana Trench.</title>
        <authorList>
            <person name="Zhang J."/>
            <person name="Xu X."/>
        </authorList>
    </citation>
    <scope>NUCLEOTIDE SEQUENCE</scope>
    <source>
        <strain evidence="1">MT3330</strain>
    </source>
</reference>
<dbReference type="Proteomes" id="UP000831290">
    <property type="component" value="Chromosome"/>
</dbReference>
<organism evidence="1 2">
    <name type="scientific">Abyssalbus ytuae</name>
    <dbReference type="NCBI Taxonomy" id="2926907"/>
    <lineage>
        <taxon>Bacteria</taxon>
        <taxon>Pseudomonadati</taxon>
        <taxon>Bacteroidota</taxon>
        <taxon>Flavobacteriia</taxon>
        <taxon>Flavobacteriales</taxon>
        <taxon>Flavobacteriaceae</taxon>
        <taxon>Abyssalbus</taxon>
    </lineage>
</organism>
<evidence type="ECO:0000313" key="1">
    <source>
        <dbReference type="EMBL" id="UOB18370.1"/>
    </source>
</evidence>
<protein>
    <submittedName>
        <fullName evidence="1">Uncharacterized protein</fullName>
    </submittedName>
</protein>
<name>A0A9E7D0F2_9FLAO</name>
<dbReference type="EMBL" id="CP094358">
    <property type="protein sequence ID" value="UOB18370.1"/>
    <property type="molecule type" value="Genomic_DNA"/>
</dbReference>
<accession>A0A9E7D0F2</accession>